<dbReference type="EC" id="2.7.7.7" evidence="1"/>
<evidence type="ECO:0000313" key="1">
    <source>
        <dbReference type="EMBL" id="AWT59971.1"/>
    </source>
</evidence>
<dbReference type="Gene3D" id="3.40.50.300">
    <property type="entry name" value="P-loop containing nucleotide triphosphate hydrolases"/>
    <property type="match status" value="1"/>
</dbReference>
<dbReference type="AlphaFoldDB" id="A0A2Z4AD89"/>
<organism evidence="1 2">
    <name type="scientific">Candidatus Moanibacter tarae</name>
    <dbReference type="NCBI Taxonomy" id="2200854"/>
    <lineage>
        <taxon>Bacteria</taxon>
        <taxon>Pseudomonadati</taxon>
        <taxon>Verrucomicrobiota</taxon>
        <taxon>Opitutia</taxon>
        <taxon>Puniceicoccales</taxon>
        <taxon>Puniceicoccales incertae sedis</taxon>
        <taxon>Candidatus Moanibacter</taxon>
    </lineage>
</organism>
<dbReference type="InterPro" id="IPR050238">
    <property type="entry name" value="DNA_Rep/Repair_Clamp_Loader"/>
</dbReference>
<dbReference type="PANTHER" id="PTHR11669:SF8">
    <property type="entry name" value="DNA POLYMERASE III SUBUNIT DELTA"/>
    <property type="match status" value="1"/>
</dbReference>
<evidence type="ECO:0000313" key="2">
    <source>
        <dbReference type="Proteomes" id="UP000247465"/>
    </source>
</evidence>
<protein>
    <submittedName>
        <fullName evidence="1">DNA polymerase III subunit tau</fullName>
        <ecNumber evidence="1">2.7.7.7</ecNumber>
    </submittedName>
</protein>
<dbReference type="Pfam" id="PF13177">
    <property type="entry name" value="DNA_pol3_delta2"/>
    <property type="match status" value="1"/>
</dbReference>
<dbReference type="EMBL" id="CP029803">
    <property type="protein sequence ID" value="AWT59971.1"/>
    <property type="molecule type" value="Genomic_DNA"/>
</dbReference>
<dbReference type="SUPFAM" id="SSF52540">
    <property type="entry name" value="P-loop containing nucleoside triphosphate hydrolases"/>
    <property type="match status" value="1"/>
</dbReference>
<proteinExistence type="predicted"/>
<accession>A0A2Z4AD89</accession>
<name>A0A2Z4AD89_9BACT</name>
<keyword evidence="1" id="KW-0548">Nucleotidyltransferase</keyword>
<gene>
    <name evidence="1" type="primary">dnaX_2</name>
    <name evidence="1" type="ORF">DF168_01170</name>
</gene>
<keyword evidence="1" id="KW-0808">Transferase</keyword>
<dbReference type="GO" id="GO:0003887">
    <property type="term" value="F:DNA-directed DNA polymerase activity"/>
    <property type="evidence" value="ECO:0007669"/>
    <property type="project" value="UniProtKB-EC"/>
</dbReference>
<dbReference type="InterPro" id="IPR027417">
    <property type="entry name" value="P-loop_NTPase"/>
</dbReference>
<dbReference type="GO" id="GO:0006261">
    <property type="term" value="P:DNA-templated DNA replication"/>
    <property type="evidence" value="ECO:0007669"/>
    <property type="project" value="TreeGrafter"/>
</dbReference>
<reference evidence="1 2" key="1">
    <citation type="submission" date="2018-06" db="EMBL/GenBank/DDBJ databases">
        <title>Draft Genome Sequence of a Novel Marine Bacterium Related to the Verrucomicrobia.</title>
        <authorList>
            <person name="Vosseberg J."/>
            <person name="Martijn J."/>
            <person name="Ettema T.J.G."/>
        </authorList>
    </citation>
    <scope>NUCLEOTIDE SEQUENCE [LARGE SCALE GENOMIC DNA]</scope>
    <source>
        <strain evidence="1">TARA_B100001123</strain>
    </source>
</reference>
<dbReference type="PANTHER" id="PTHR11669">
    <property type="entry name" value="REPLICATION FACTOR C / DNA POLYMERASE III GAMMA-TAU SUBUNIT"/>
    <property type="match status" value="1"/>
</dbReference>
<dbReference type="Proteomes" id="UP000247465">
    <property type="component" value="Chromosome"/>
</dbReference>
<sequence length="314" mass="35633">MNLVSGLSEHLRYSRPVEVLERSLEKNRLAHAILLHSNSLPTLSEVALVIAQNLLSLSSQTKDHPDLFTLRPTGRGRQIKIEDTRRLIRSIQHSPNQANHKVAIIYEADRMNAAAANAFLKTLEEPPADTTVLLLSTKPYSLLATIRSRCFNFRLPIDSDGLDDSRWLNWLNDYVGWLERLLLNPRKGSEVALVIVILYGLVSRFLDLLENLADDHWKGEKISLPEGIEEEEIDAIKTGVRKGIRHRMLGELEQSTRDFALNKKHTHNSLLFRRLASSTEELEQVVGLLEVNLNEGTALEKFLLASLRIWSSLE</sequence>
<dbReference type="KEGG" id="mtar:DF168_01170"/>